<sequence>MVRCTALLDELRTLIASHARRADSPIDGLLLSTGDEPEAPDASTPGPVLAIVAQGSKRLVLGDQTYDYGAGQYLVVSVDLPVTGHCSHAGPSEPFRGFGLILEPEAIAALLLEAGAGAHSHRGRATRPQPGLAVSDAPGELLDPAVRLLRLLDHPADLPVLAPMIKREILWRLATGEQGAMVRQIGLADSSLTHISRAIHWIRDHHTETLRIADLARLAGMSATSFHRHFRAVTAMTPVQFQKQIRLQEARLLLLSNIHDVATTGYLVGYDSTSQFSREYRRRFGAPPGQDATRLRASRVTSDAFSS</sequence>
<keyword evidence="2" id="KW-0238">DNA-binding</keyword>
<dbReference type="EMBL" id="CP108222">
    <property type="protein sequence ID" value="WTT21933.1"/>
    <property type="molecule type" value="Genomic_DNA"/>
</dbReference>
<dbReference type="InterPro" id="IPR009594">
    <property type="entry name" value="Tscrpt_reg_HTH_AraC_N"/>
</dbReference>
<dbReference type="Gene3D" id="1.10.10.60">
    <property type="entry name" value="Homeodomain-like"/>
    <property type="match status" value="2"/>
</dbReference>
<evidence type="ECO:0000259" key="5">
    <source>
        <dbReference type="PROSITE" id="PS01124"/>
    </source>
</evidence>
<dbReference type="InterPro" id="IPR018060">
    <property type="entry name" value="HTH_AraC"/>
</dbReference>
<dbReference type="InterPro" id="IPR018062">
    <property type="entry name" value="HTH_AraC-typ_CS"/>
</dbReference>
<evidence type="ECO:0000256" key="4">
    <source>
        <dbReference type="SAM" id="MobiDB-lite"/>
    </source>
</evidence>
<dbReference type="InterPro" id="IPR009057">
    <property type="entry name" value="Homeodomain-like_sf"/>
</dbReference>
<feature type="domain" description="HTH araC/xylS-type" evidence="5">
    <location>
        <begin position="196"/>
        <end position="294"/>
    </location>
</feature>
<dbReference type="PANTHER" id="PTHR43436:SF1">
    <property type="entry name" value="TRANSCRIPTIONAL REGULATORY PROTEIN"/>
    <property type="match status" value="1"/>
</dbReference>
<evidence type="ECO:0000256" key="3">
    <source>
        <dbReference type="ARBA" id="ARBA00023163"/>
    </source>
</evidence>
<keyword evidence="1" id="KW-0805">Transcription regulation</keyword>
<dbReference type="SUPFAM" id="SSF46689">
    <property type="entry name" value="Homeodomain-like"/>
    <property type="match status" value="2"/>
</dbReference>
<dbReference type="Pfam" id="PF06719">
    <property type="entry name" value="AraC_N"/>
    <property type="match status" value="1"/>
</dbReference>
<accession>A0AAU2AEK5</accession>
<evidence type="ECO:0000313" key="6">
    <source>
        <dbReference type="EMBL" id="WTT21933.1"/>
    </source>
</evidence>
<dbReference type="AlphaFoldDB" id="A0AAU2AEK5"/>
<protein>
    <submittedName>
        <fullName evidence="6">AraC family transcriptional regulator</fullName>
    </submittedName>
</protein>
<gene>
    <name evidence="6" type="ORF">OHA22_43585</name>
</gene>
<dbReference type="PANTHER" id="PTHR43436">
    <property type="entry name" value="ARAC-FAMILY TRANSCRIPTIONAL REGULATOR"/>
    <property type="match status" value="1"/>
</dbReference>
<organism evidence="6">
    <name type="scientific">Streptomyces sp. NBC_00093</name>
    <dbReference type="NCBI Taxonomy" id="2975649"/>
    <lineage>
        <taxon>Bacteria</taxon>
        <taxon>Bacillati</taxon>
        <taxon>Actinomycetota</taxon>
        <taxon>Actinomycetes</taxon>
        <taxon>Kitasatosporales</taxon>
        <taxon>Streptomycetaceae</taxon>
        <taxon>Streptomyces</taxon>
    </lineage>
</organism>
<reference evidence="6" key="1">
    <citation type="submission" date="2022-10" db="EMBL/GenBank/DDBJ databases">
        <title>The complete genomes of actinobacterial strains from the NBC collection.</title>
        <authorList>
            <person name="Joergensen T.S."/>
            <person name="Alvarez Arevalo M."/>
            <person name="Sterndorff E.B."/>
            <person name="Faurdal D."/>
            <person name="Vuksanovic O."/>
            <person name="Mourched A.-S."/>
            <person name="Charusanti P."/>
            <person name="Shaw S."/>
            <person name="Blin K."/>
            <person name="Weber T."/>
        </authorList>
    </citation>
    <scope>NUCLEOTIDE SEQUENCE</scope>
    <source>
        <strain evidence="6">NBC_00093</strain>
    </source>
</reference>
<feature type="region of interest" description="Disordered" evidence="4">
    <location>
        <begin position="287"/>
        <end position="307"/>
    </location>
</feature>
<evidence type="ECO:0000256" key="2">
    <source>
        <dbReference type="ARBA" id="ARBA00023125"/>
    </source>
</evidence>
<dbReference type="Pfam" id="PF12833">
    <property type="entry name" value="HTH_18"/>
    <property type="match status" value="1"/>
</dbReference>
<dbReference type="SMART" id="SM00342">
    <property type="entry name" value="HTH_ARAC"/>
    <property type="match status" value="1"/>
</dbReference>
<proteinExistence type="predicted"/>
<dbReference type="GO" id="GO:0043565">
    <property type="term" value="F:sequence-specific DNA binding"/>
    <property type="evidence" value="ECO:0007669"/>
    <property type="project" value="InterPro"/>
</dbReference>
<name>A0AAU2AEK5_9ACTN</name>
<keyword evidence="3" id="KW-0804">Transcription</keyword>
<evidence type="ECO:0000256" key="1">
    <source>
        <dbReference type="ARBA" id="ARBA00023015"/>
    </source>
</evidence>
<dbReference type="GO" id="GO:0003700">
    <property type="term" value="F:DNA-binding transcription factor activity"/>
    <property type="evidence" value="ECO:0007669"/>
    <property type="project" value="InterPro"/>
</dbReference>
<dbReference type="PROSITE" id="PS00041">
    <property type="entry name" value="HTH_ARAC_FAMILY_1"/>
    <property type="match status" value="1"/>
</dbReference>
<dbReference type="PROSITE" id="PS01124">
    <property type="entry name" value="HTH_ARAC_FAMILY_2"/>
    <property type="match status" value="1"/>
</dbReference>